<sequence>EGRDFDATLDTHQIVQVDRAVAWNPTITGAKSENTFIIKEKGREMITIISGWPIIKVEIDGEIIERPDMLKKD</sequence>
<name>X1BFM3_9ZZZZ</name>
<feature type="non-terminal residue" evidence="1">
    <location>
        <position position="1"/>
    </location>
</feature>
<dbReference type="EMBL" id="BART01009712">
    <property type="protein sequence ID" value="GAG79977.1"/>
    <property type="molecule type" value="Genomic_DNA"/>
</dbReference>
<reference evidence="1" key="1">
    <citation type="journal article" date="2014" name="Front. Microbiol.">
        <title>High frequency of phylogenetically diverse reductive dehalogenase-homologous genes in deep subseafloor sedimentary metagenomes.</title>
        <authorList>
            <person name="Kawai M."/>
            <person name="Futagami T."/>
            <person name="Toyoda A."/>
            <person name="Takaki Y."/>
            <person name="Nishi S."/>
            <person name="Hori S."/>
            <person name="Arai W."/>
            <person name="Tsubouchi T."/>
            <person name="Morono Y."/>
            <person name="Uchiyama I."/>
            <person name="Ito T."/>
            <person name="Fujiyama A."/>
            <person name="Inagaki F."/>
            <person name="Takami H."/>
        </authorList>
    </citation>
    <scope>NUCLEOTIDE SEQUENCE</scope>
    <source>
        <strain evidence="1">Expedition CK06-06</strain>
    </source>
</reference>
<comment type="caution">
    <text evidence="1">The sequence shown here is derived from an EMBL/GenBank/DDBJ whole genome shotgun (WGS) entry which is preliminary data.</text>
</comment>
<evidence type="ECO:0000313" key="1">
    <source>
        <dbReference type="EMBL" id="GAG79977.1"/>
    </source>
</evidence>
<protein>
    <submittedName>
        <fullName evidence="1">Uncharacterized protein</fullName>
    </submittedName>
</protein>
<gene>
    <name evidence="1" type="ORF">S01H4_21434</name>
</gene>
<proteinExistence type="predicted"/>
<accession>X1BFM3</accession>
<organism evidence="1">
    <name type="scientific">marine sediment metagenome</name>
    <dbReference type="NCBI Taxonomy" id="412755"/>
    <lineage>
        <taxon>unclassified sequences</taxon>
        <taxon>metagenomes</taxon>
        <taxon>ecological metagenomes</taxon>
    </lineage>
</organism>
<dbReference type="AlphaFoldDB" id="X1BFM3"/>